<evidence type="ECO:0000313" key="2">
    <source>
        <dbReference type="EMBL" id="TDB48271.1"/>
    </source>
</evidence>
<name>A0A4R4J562_PHOLU</name>
<gene>
    <name evidence="2" type="ORF">C5468_16170</name>
</gene>
<accession>A0A4R4J562</accession>
<dbReference type="EMBL" id="PUJX01000017">
    <property type="protein sequence ID" value="TDB48271.1"/>
    <property type="molecule type" value="Genomic_DNA"/>
</dbReference>
<feature type="transmembrane region" description="Helical" evidence="1">
    <location>
        <begin position="20"/>
        <end position="39"/>
    </location>
</feature>
<dbReference type="Proteomes" id="UP000295550">
    <property type="component" value="Unassembled WGS sequence"/>
</dbReference>
<proteinExistence type="predicted"/>
<keyword evidence="1" id="KW-1133">Transmembrane helix</keyword>
<dbReference type="AlphaFoldDB" id="A0A4R4J562"/>
<protein>
    <submittedName>
        <fullName evidence="2">Uncharacterized protein</fullName>
    </submittedName>
</protein>
<evidence type="ECO:0000313" key="3">
    <source>
        <dbReference type="Proteomes" id="UP000295550"/>
    </source>
</evidence>
<comment type="caution">
    <text evidence="2">The sequence shown here is derived from an EMBL/GenBank/DDBJ whole genome shotgun (WGS) entry which is preliminary data.</text>
</comment>
<reference evidence="2 3" key="1">
    <citation type="journal article" date="2019" name="Int. J. Syst. Evol. Microbiol.">
        <title>Photorhabdus khanii subsp. guanajuatensis subsp. nov., isolated from Heterorhabditis atacamensis, and Photorhabdus luminescens subsp. mexicana subsp. nov., isolated from Heterorhabditis mexicana entomopathogenic nematodes.</title>
        <authorList>
            <person name="Machado R.A.R."/>
            <person name="Bruno P."/>
            <person name="Arce C.C.M."/>
            <person name="Liechti N."/>
            <person name="Kohler A."/>
            <person name="Bernal J."/>
            <person name="Bruggmann R."/>
            <person name="Turlings T.C.J."/>
        </authorList>
    </citation>
    <scope>NUCLEOTIDE SEQUENCE [LARGE SCALE GENOMIC DNA]</scope>
    <source>
        <strain evidence="2 3">MEX47-22</strain>
    </source>
</reference>
<evidence type="ECO:0000256" key="1">
    <source>
        <dbReference type="SAM" id="Phobius"/>
    </source>
</evidence>
<keyword evidence="1" id="KW-0472">Membrane</keyword>
<sequence>MAFNILIINEKSFTAFNLRFKGFLFIPVIFQAASLLAALTHPGHIVIYAPGDSFPCRRDAT</sequence>
<keyword evidence="1" id="KW-0812">Transmembrane</keyword>
<organism evidence="2 3">
    <name type="scientific">Photorhabdus luminescens subsp. mexicana</name>
    <dbReference type="NCBI Taxonomy" id="2100167"/>
    <lineage>
        <taxon>Bacteria</taxon>
        <taxon>Pseudomonadati</taxon>
        <taxon>Pseudomonadota</taxon>
        <taxon>Gammaproteobacteria</taxon>
        <taxon>Enterobacterales</taxon>
        <taxon>Morganellaceae</taxon>
        <taxon>Photorhabdus</taxon>
    </lineage>
</organism>